<gene>
    <name evidence="3" type="ORF">PGT21_019611</name>
    <name evidence="2" type="ORF">PGTUg99_011658</name>
</gene>
<dbReference type="EMBL" id="VDEP01000479">
    <property type="protein sequence ID" value="KAA1071185.1"/>
    <property type="molecule type" value="Genomic_DNA"/>
</dbReference>
<sequence>MNTASSFGDQYQEIVIEMVDNGFSESEILKSLEENYSVTISRRTLSRRKEDWGLTNHAAQQIHSLEETITKHFDSVKPDSKEAAGEQYRPSARPMHLSGQTEADSRAGKGDMGGMIGKRDGIFPSFALHGNRNKMGLDSLEGTTGLGDQLMGLGGSRALNGLGDSAMSQGRPRGTDGYEDSMAANDPSPRKSSLAKYGSHSEIPDSSNDDSGYGSDEGQGSGL</sequence>
<name>A0A5B0M316_PUCGR</name>
<feature type="region of interest" description="Disordered" evidence="1">
    <location>
        <begin position="76"/>
        <end position="109"/>
    </location>
</feature>
<evidence type="ECO:0000256" key="1">
    <source>
        <dbReference type="SAM" id="MobiDB-lite"/>
    </source>
</evidence>
<protein>
    <recommendedName>
        <fullName evidence="6">Clr5 domain-containing protein</fullName>
    </recommendedName>
</protein>
<dbReference type="AlphaFoldDB" id="A0A5B0M316"/>
<feature type="compositionally biased region" description="Low complexity" evidence="1">
    <location>
        <begin position="205"/>
        <end position="214"/>
    </location>
</feature>
<dbReference type="Proteomes" id="UP000325313">
    <property type="component" value="Unassembled WGS sequence"/>
</dbReference>
<evidence type="ECO:0008006" key="6">
    <source>
        <dbReference type="Google" id="ProtNLM"/>
    </source>
</evidence>
<dbReference type="PANTHER" id="PTHR46177:SF1">
    <property type="entry name" value="INTEGRASE CATALYTIC DOMAIN-CONTAINING PROTEIN"/>
    <property type="match status" value="1"/>
</dbReference>
<evidence type="ECO:0000313" key="2">
    <source>
        <dbReference type="EMBL" id="KAA1071185.1"/>
    </source>
</evidence>
<evidence type="ECO:0000313" key="3">
    <source>
        <dbReference type="EMBL" id="KAA1094377.1"/>
    </source>
</evidence>
<dbReference type="PANTHER" id="PTHR46177">
    <property type="entry name" value="INTEGRASE CATALYTIC DOMAIN-CONTAINING PROTEIN"/>
    <property type="match status" value="1"/>
</dbReference>
<dbReference type="EMBL" id="VSWC01000079">
    <property type="protein sequence ID" value="KAA1094377.1"/>
    <property type="molecule type" value="Genomic_DNA"/>
</dbReference>
<organism evidence="2 5">
    <name type="scientific">Puccinia graminis f. sp. tritici</name>
    <dbReference type="NCBI Taxonomy" id="56615"/>
    <lineage>
        <taxon>Eukaryota</taxon>
        <taxon>Fungi</taxon>
        <taxon>Dikarya</taxon>
        <taxon>Basidiomycota</taxon>
        <taxon>Pucciniomycotina</taxon>
        <taxon>Pucciniomycetes</taxon>
        <taxon>Pucciniales</taxon>
        <taxon>Pucciniaceae</taxon>
        <taxon>Puccinia</taxon>
    </lineage>
</organism>
<evidence type="ECO:0000313" key="4">
    <source>
        <dbReference type="Proteomes" id="UP000324748"/>
    </source>
</evidence>
<accession>A0A5B0M316</accession>
<feature type="region of interest" description="Disordered" evidence="1">
    <location>
        <begin position="161"/>
        <end position="223"/>
    </location>
</feature>
<reference evidence="4 5" key="1">
    <citation type="submission" date="2019-05" db="EMBL/GenBank/DDBJ databases">
        <title>Emergence of the Ug99 lineage of the wheat stem rust pathogen through somatic hybridization.</title>
        <authorList>
            <person name="Li F."/>
            <person name="Upadhyaya N.M."/>
            <person name="Sperschneider J."/>
            <person name="Matny O."/>
            <person name="Nguyen-Phuc H."/>
            <person name="Mago R."/>
            <person name="Raley C."/>
            <person name="Miller M.E."/>
            <person name="Silverstein K.A.T."/>
            <person name="Henningsen E."/>
            <person name="Hirsch C.D."/>
            <person name="Visser B."/>
            <person name="Pretorius Z.A."/>
            <person name="Steffenson B.J."/>
            <person name="Schwessinger B."/>
            <person name="Dodds P.N."/>
            <person name="Figueroa M."/>
        </authorList>
    </citation>
    <scope>NUCLEOTIDE SEQUENCE [LARGE SCALE GENOMIC DNA]</scope>
    <source>
        <strain evidence="3">21-0</strain>
        <strain evidence="2 5">Ug99</strain>
    </source>
</reference>
<comment type="caution">
    <text evidence="2">The sequence shown here is derived from an EMBL/GenBank/DDBJ whole genome shotgun (WGS) entry which is preliminary data.</text>
</comment>
<evidence type="ECO:0000313" key="5">
    <source>
        <dbReference type="Proteomes" id="UP000325313"/>
    </source>
</evidence>
<proteinExistence type="predicted"/>
<dbReference type="Proteomes" id="UP000324748">
    <property type="component" value="Unassembled WGS sequence"/>
</dbReference>
<keyword evidence="4" id="KW-1185">Reference proteome</keyword>